<keyword evidence="3 6" id="KW-0378">Hydrolase</keyword>
<comment type="cofactor">
    <cofactor evidence="6">
        <name>Zn(2+)</name>
        <dbReference type="ChEBI" id="CHEBI:29105"/>
    </cofactor>
    <text evidence="6">Binds 1 zinc ion.</text>
</comment>
<dbReference type="EMBL" id="NVOI01000015">
    <property type="protein sequence ID" value="PGG94592.1"/>
    <property type="molecule type" value="Genomic_DNA"/>
</dbReference>
<evidence type="ECO:0000259" key="8">
    <source>
        <dbReference type="Pfam" id="PF08439"/>
    </source>
</evidence>
<keyword evidence="9" id="KW-0418">Kinase</keyword>
<dbReference type="SUPFAM" id="SSF55486">
    <property type="entry name" value="Metalloproteases ('zincins'), catalytic domain"/>
    <property type="match status" value="1"/>
</dbReference>
<proteinExistence type="inferred from homology"/>
<keyword evidence="2 6" id="KW-0479">Metal-binding</keyword>
<dbReference type="Pfam" id="PF08439">
    <property type="entry name" value="Peptidase_M3_N"/>
    <property type="match status" value="1"/>
</dbReference>
<dbReference type="InterPro" id="IPR001567">
    <property type="entry name" value="Pept_M3A_M3B_dom"/>
</dbReference>
<dbReference type="InterPro" id="IPR042088">
    <property type="entry name" value="OligoPept_F_C"/>
</dbReference>
<organism evidence="9 10">
    <name type="scientific">Bacillus toyonensis</name>
    <dbReference type="NCBI Taxonomy" id="155322"/>
    <lineage>
        <taxon>Bacteria</taxon>
        <taxon>Bacillati</taxon>
        <taxon>Bacillota</taxon>
        <taxon>Bacilli</taxon>
        <taxon>Bacillales</taxon>
        <taxon>Bacillaceae</taxon>
        <taxon>Bacillus</taxon>
        <taxon>Bacillus cereus group</taxon>
    </lineage>
</organism>
<dbReference type="Gene3D" id="1.10.1370.20">
    <property type="entry name" value="Oligoendopeptidase f, C-terminal domain"/>
    <property type="match status" value="1"/>
</dbReference>
<comment type="caution">
    <text evidence="9">The sequence shown here is derived from an EMBL/GenBank/DDBJ whole genome shotgun (WGS) entry which is preliminary data.</text>
</comment>
<dbReference type="AlphaFoldDB" id="A0A2B5D386"/>
<gene>
    <name evidence="9" type="ORF">CON73_01715</name>
</gene>
<evidence type="ECO:0000259" key="7">
    <source>
        <dbReference type="Pfam" id="PF01432"/>
    </source>
</evidence>
<evidence type="ECO:0000256" key="6">
    <source>
        <dbReference type="RuleBase" id="RU003435"/>
    </source>
</evidence>
<keyword evidence="5 6" id="KW-0482">Metalloprotease</keyword>
<protein>
    <submittedName>
        <fullName evidence="9">Pantothenate kinase</fullName>
    </submittedName>
</protein>
<dbReference type="Gene3D" id="1.20.140.70">
    <property type="entry name" value="Oligopeptidase f, N-terminal domain"/>
    <property type="match status" value="1"/>
</dbReference>
<feature type="domain" description="Oligopeptidase F N-terminal" evidence="8">
    <location>
        <begin position="124"/>
        <end position="182"/>
    </location>
</feature>
<dbReference type="GO" id="GO:0004222">
    <property type="term" value="F:metalloendopeptidase activity"/>
    <property type="evidence" value="ECO:0007669"/>
    <property type="project" value="InterPro"/>
</dbReference>
<keyword evidence="9" id="KW-0808">Transferase</keyword>
<dbReference type="GO" id="GO:0046872">
    <property type="term" value="F:metal ion binding"/>
    <property type="evidence" value="ECO:0007669"/>
    <property type="project" value="UniProtKB-UniRule"/>
</dbReference>
<dbReference type="InterPro" id="IPR013647">
    <property type="entry name" value="OligopepF_N_dom"/>
</dbReference>
<dbReference type="GO" id="GO:0004181">
    <property type="term" value="F:metallocarboxypeptidase activity"/>
    <property type="evidence" value="ECO:0007669"/>
    <property type="project" value="InterPro"/>
</dbReference>
<dbReference type="InterPro" id="IPR034006">
    <property type="entry name" value="M3B_PepF_2"/>
</dbReference>
<dbReference type="GO" id="GO:0016301">
    <property type="term" value="F:kinase activity"/>
    <property type="evidence" value="ECO:0007669"/>
    <property type="project" value="UniProtKB-KW"/>
</dbReference>
<dbReference type="Pfam" id="PF01432">
    <property type="entry name" value="Peptidase_M3"/>
    <property type="match status" value="1"/>
</dbReference>
<evidence type="ECO:0000256" key="2">
    <source>
        <dbReference type="ARBA" id="ARBA00022723"/>
    </source>
</evidence>
<evidence type="ECO:0000256" key="5">
    <source>
        <dbReference type="ARBA" id="ARBA00023049"/>
    </source>
</evidence>
<keyword evidence="4 6" id="KW-0862">Zinc</keyword>
<feature type="domain" description="Peptidase M3A/M3B catalytic" evidence="7">
    <location>
        <begin position="203"/>
        <end position="576"/>
    </location>
</feature>
<dbReference type="NCBIfam" id="TIGR02290">
    <property type="entry name" value="M3_fam_3"/>
    <property type="match status" value="1"/>
</dbReference>
<evidence type="ECO:0000313" key="9">
    <source>
        <dbReference type="EMBL" id="PGG94592.1"/>
    </source>
</evidence>
<dbReference type="GO" id="GO:0006508">
    <property type="term" value="P:proteolysis"/>
    <property type="evidence" value="ECO:0007669"/>
    <property type="project" value="UniProtKB-KW"/>
</dbReference>
<name>A0A2B5D386_9BACI</name>
<keyword evidence="1 6" id="KW-0645">Protease</keyword>
<dbReference type="PANTHER" id="PTHR34217:SF1">
    <property type="entry name" value="CARBOXYPEPTIDASE 1"/>
    <property type="match status" value="1"/>
</dbReference>
<dbReference type="Proteomes" id="UP000225320">
    <property type="component" value="Unassembled WGS sequence"/>
</dbReference>
<dbReference type="InterPro" id="IPR011977">
    <property type="entry name" value="Pept_M3B_clade3"/>
</dbReference>
<comment type="similarity">
    <text evidence="6">Belongs to the peptidase M3 family.</text>
</comment>
<evidence type="ECO:0000256" key="1">
    <source>
        <dbReference type="ARBA" id="ARBA00022670"/>
    </source>
</evidence>
<evidence type="ECO:0000313" key="10">
    <source>
        <dbReference type="Proteomes" id="UP000225320"/>
    </source>
</evidence>
<dbReference type="InterPro" id="IPR001333">
    <property type="entry name" value="Peptidase_M32_Taq"/>
</dbReference>
<dbReference type="CDD" id="cd09607">
    <property type="entry name" value="M3B_PepF"/>
    <property type="match status" value="1"/>
</dbReference>
<sequence length="604" mass="70015">MKETEYLQVWNLDDLFPGGSESSLLSEHIKDLDVKVNKFEDKLNFFNTPRNINESEKIADLLDYIGDIQIYISQANSFITCLLAQNPKDQHAITLKGEITTIHTRFESALKKVKNTLIKTNQYLWADLLNTDVLANYKFILNEWRKDTKMKLSDEGQDLVSDLMVDGYHAWGQFYNSFISNIRIKVQINGQQNELSVGQAINLRSHPNEEVRKESHTALENKWRENEELFAEILNHIAGFRLQVYKNCGLDNVIEEPLIKNRMKKETLNAMWSAVNKFKTPFTNYLNQKAKMNGHEKMKSFNFWAPVTKSDQKIEYEDAVDFILEHFSQFGTELENFAKQAFNKGWIESENRSNKSAVAFCAGFPLSKESRVFMTYDGTFTNLLTLVHELGHAFHNHAMKPINGMNKQYPMSIAETASTFSEMIILDAAMKKAGSTNEKLFLLDEKLKRSVMNFMNIHSRFLFEKKFYEERKKGIVSSSRLNEIMQEAIDIGYAGSLDNASLHSWIWTPHYYITQSPFYNFPYTFGYLFALSIFANAKEKGKEFEKDYLKLLRDSGSMSTEDLVMKHLEEDITLETFWEKGIKLCVKDVNEFIKLTSSQSKVFQ</sequence>
<dbReference type="PANTHER" id="PTHR34217">
    <property type="entry name" value="METAL-DEPENDENT CARBOXYPEPTIDASE"/>
    <property type="match status" value="1"/>
</dbReference>
<evidence type="ECO:0000256" key="3">
    <source>
        <dbReference type="ARBA" id="ARBA00022801"/>
    </source>
</evidence>
<accession>A0A2B5D386</accession>
<reference evidence="9 10" key="1">
    <citation type="submission" date="2017-09" db="EMBL/GenBank/DDBJ databases">
        <title>Large-scale bioinformatics analysis of Bacillus genomes uncovers conserved roles of natural products in bacterial physiology.</title>
        <authorList>
            <consortium name="Agbiome Team Llc"/>
            <person name="Bleich R.M."/>
            <person name="Grubbs K.J."/>
            <person name="Santa Maria K.C."/>
            <person name="Allen S.E."/>
            <person name="Farag S."/>
            <person name="Shank E.A."/>
            <person name="Bowers A."/>
        </authorList>
    </citation>
    <scope>NUCLEOTIDE SEQUENCE [LARGE SCALE GENOMIC DNA]</scope>
    <source>
        <strain evidence="9 10">AFS094862</strain>
    </source>
</reference>
<dbReference type="RefSeq" id="WP_098099216.1">
    <property type="nucleotide sequence ID" value="NZ_JBALMW010000470.1"/>
</dbReference>
<evidence type="ECO:0000256" key="4">
    <source>
        <dbReference type="ARBA" id="ARBA00022833"/>
    </source>
</evidence>